<dbReference type="InterPro" id="IPR007125">
    <property type="entry name" value="H2A/H2B/H3"/>
</dbReference>
<dbReference type="InterPro" id="IPR000558">
    <property type="entry name" value="Histone_H2B"/>
</dbReference>
<organism evidence="3 4">
    <name type="scientific">Paramecium octaurelia</name>
    <dbReference type="NCBI Taxonomy" id="43137"/>
    <lineage>
        <taxon>Eukaryota</taxon>
        <taxon>Sar</taxon>
        <taxon>Alveolata</taxon>
        <taxon>Ciliophora</taxon>
        <taxon>Intramacronucleata</taxon>
        <taxon>Oligohymenophorea</taxon>
        <taxon>Peniculida</taxon>
        <taxon>Parameciidae</taxon>
        <taxon>Paramecium</taxon>
    </lineage>
</organism>
<dbReference type="AlphaFoldDB" id="A0A8S1YJM5"/>
<comment type="similarity">
    <text evidence="1">Belongs to the histone H2B family.</text>
</comment>
<dbReference type="Pfam" id="PF00125">
    <property type="entry name" value="Histone"/>
    <property type="match status" value="1"/>
</dbReference>
<dbReference type="FunFam" id="1.10.20.10:FF:000043">
    <property type="entry name" value="Histone H2B"/>
    <property type="match status" value="1"/>
</dbReference>
<dbReference type="OMA" id="ANIACNS"/>
<dbReference type="GO" id="GO:0000786">
    <property type="term" value="C:nucleosome"/>
    <property type="evidence" value="ECO:0007669"/>
    <property type="project" value="InterPro"/>
</dbReference>
<evidence type="ECO:0000313" key="3">
    <source>
        <dbReference type="EMBL" id="CAD8214039.1"/>
    </source>
</evidence>
<dbReference type="GO" id="GO:0003677">
    <property type="term" value="F:DNA binding"/>
    <property type="evidence" value="ECO:0007669"/>
    <property type="project" value="InterPro"/>
</dbReference>
<evidence type="ECO:0000259" key="2">
    <source>
        <dbReference type="Pfam" id="PF00125"/>
    </source>
</evidence>
<comment type="caution">
    <text evidence="3">The sequence shown here is derived from an EMBL/GenBank/DDBJ whole genome shotgun (WGS) entry which is preliminary data.</text>
</comment>
<dbReference type="EMBL" id="CAJJDP010000170">
    <property type="protein sequence ID" value="CAD8214039.1"/>
    <property type="molecule type" value="Genomic_DNA"/>
</dbReference>
<protein>
    <recommendedName>
        <fullName evidence="2">Core Histone H2A/H2B/H3 domain-containing protein</fullName>
    </recommendedName>
</protein>
<evidence type="ECO:0000313" key="4">
    <source>
        <dbReference type="Proteomes" id="UP000683925"/>
    </source>
</evidence>
<dbReference type="GO" id="GO:0030527">
    <property type="term" value="F:structural constituent of chromatin"/>
    <property type="evidence" value="ECO:0007669"/>
    <property type="project" value="InterPro"/>
</dbReference>
<name>A0A8S1YJM5_PAROT</name>
<dbReference type="OrthoDB" id="305527at2759"/>
<keyword evidence="4" id="KW-1185">Reference proteome</keyword>
<dbReference type="SMART" id="SM00427">
    <property type="entry name" value="H2B"/>
    <property type="match status" value="1"/>
</dbReference>
<dbReference type="PANTHER" id="PTHR23428">
    <property type="entry name" value="HISTONE H2B"/>
    <property type="match status" value="1"/>
</dbReference>
<sequence>MGFRKVGAKKQLKLRKQKQKTIIRERQKRQESYAIYIYNVLKQVHPELEISIKAMNIMNQFINDIFHRITLEVSNLIRFRDKNRKTLRPREIQTVVKLLFPGDLAHFSIAKSANALKNINPILQQQQADVIYQFQK</sequence>
<proteinExistence type="inferred from homology"/>
<gene>
    <name evidence="3" type="ORF">POCTA_138.1.T1670013</name>
</gene>
<dbReference type="Proteomes" id="UP000683925">
    <property type="component" value="Unassembled WGS sequence"/>
</dbReference>
<dbReference type="CDD" id="cd22910">
    <property type="entry name" value="HFD_H2B"/>
    <property type="match status" value="1"/>
</dbReference>
<feature type="domain" description="Core Histone H2A/H2B/H3" evidence="2">
    <location>
        <begin position="19"/>
        <end position="98"/>
    </location>
</feature>
<dbReference type="GO" id="GO:0005634">
    <property type="term" value="C:nucleus"/>
    <property type="evidence" value="ECO:0007669"/>
    <property type="project" value="UniProtKB-ARBA"/>
</dbReference>
<evidence type="ECO:0000256" key="1">
    <source>
        <dbReference type="ARBA" id="ARBA00006846"/>
    </source>
</evidence>
<reference evidence="3" key="1">
    <citation type="submission" date="2021-01" db="EMBL/GenBank/DDBJ databases">
        <authorList>
            <consortium name="Genoscope - CEA"/>
            <person name="William W."/>
        </authorList>
    </citation>
    <scope>NUCLEOTIDE SEQUENCE</scope>
</reference>
<accession>A0A8S1YJM5</accession>